<sequence>MRDHPARPVQRLVPPLHSAWSGLLVLTLAIVQALLPPGAWATALPVAGGAFAALALTLAVVSRQRLAHRLAWALLAIATVLATLGQAVGTWLASAGQAAWAAEAITLASYLPLAVAAWWLAYGGGPGAWIDALLLSLVLALLAWLLPTASGHAGWALARSASAWLIWLLALRLAFSGPGPSLARYLLLPALLLYPLADLLPDLTAPLRLLAHALLLVAAWHPLAAEVPPPARDALSRGRLGLLALAASVPPSLILILAAREEAQPLSLAALVALLVVLLVMLRLYGLRERARHQTRALTRLARRDPLTGAANRRRLEEFLTREMALATRHATPLSLALLDLDHFRRFNECQGRAGGDALLRTLVEAWQAALRPSDLLVRFGGEEFVVVLPDTDDEACLAVLERLRQRVPYGQTCSAGFARYRPGESPDALIQRADQALYQAKQLGRDRVEGALTY</sequence>
<dbReference type="EMBL" id="JAEDAF010000019">
    <property type="protein sequence ID" value="MBH8581672.1"/>
    <property type="molecule type" value="Genomic_DNA"/>
</dbReference>
<keyword evidence="3" id="KW-1133">Transmembrane helix</keyword>
<dbReference type="InterPro" id="IPR050469">
    <property type="entry name" value="Diguanylate_Cyclase"/>
</dbReference>
<evidence type="ECO:0000256" key="3">
    <source>
        <dbReference type="SAM" id="Phobius"/>
    </source>
</evidence>
<keyword evidence="3" id="KW-0812">Transmembrane</keyword>
<dbReference type="AlphaFoldDB" id="A0ABD4L4I2"/>
<feature type="transmembrane region" description="Helical" evidence="3">
    <location>
        <begin position="12"/>
        <end position="34"/>
    </location>
</feature>
<dbReference type="Proteomes" id="UP000651738">
    <property type="component" value="Unassembled WGS sequence"/>
</dbReference>
<comment type="cofactor">
    <cofactor evidence="1">
        <name>Mg(2+)</name>
        <dbReference type="ChEBI" id="CHEBI:18420"/>
    </cofactor>
</comment>
<evidence type="ECO:0000313" key="6">
    <source>
        <dbReference type="Proteomes" id="UP000651738"/>
    </source>
</evidence>
<dbReference type="RefSeq" id="WP_198058449.1">
    <property type="nucleotide sequence ID" value="NZ_JAEDAF010000019.1"/>
</dbReference>
<evidence type="ECO:0000259" key="4">
    <source>
        <dbReference type="PROSITE" id="PS50887"/>
    </source>
</evidence>
<accession>A0ABD4L4I2</accession>
<dbReference type="FunFam" id="3.30.70.270:FF:000001">
    <property type="entry name" value="Diguanylate cyclase domain protein"/>
    <property type="match status" value="1"/>
</dbReference>
<feature type="transmembrane region" description="Helical" evidence="3">
    <location>
        <begin position="40"/>
        <end position="61"/>
    </location>
</feature>
<feature type="transmembrane region" description="Helical" evidence="3">
    <location>
        <begin position="128"/>
        <end position="147"/>
    </location>
</feature>
<dbReference type="PROSITE" id="PS50887">
    <property type="entry name" value="GGDEF"/>
    <property type="match status" value="1"/>
</dbReference>
<dbReference type="PANTHER" id="PTHR45138">
    <property type="entry name" value="REGULATORY COMPONENTS OF SENSORY TRANSDUCTION SYSTEM"/>
    <property type="match status" value="1"/>
</dbReference>
<dbReference type="InterPro" id="IPR000160">
    <property type="entry name" value="GGDEF_dom"/>
</dbReference>
<reference evidence="5 6" key="1">
    <citation type="submission" date="2020-12" db="EMBL/GenBank/DDBJ databases">
        <title>Draft genome sequence of Halomonas pacifica strain CARE-V15.</title>
        <authorList>
            <person name="Vignesh N."/>
            <person name="Thabitha A."/>
            <person name="Saravanan R."/>
            <person name="Manigandan V."/>
        </authorList>
    </citation>
    <scope>NUCLEOTIDE SEQUENCE [LARGE SCALE GENOMIC DNA]</scope>
    <source>
        <strain evidence="5 6">CARE-V15</strain>
    </source>
</reference>
<gene>
    <name evidence="5" type="ORF">I7V36_16345</name>
</gene>
<feature type="transmembrane region" description="Helical" evidence="3">
    <location>
        <begin position="240"/>
        <end position="259"/>
    </location>
</feature>
<organism evidence="5 6">
    <name type="scientific">Bisbaumannia pacifica</name>
    <dbReference type="NCBI Taxonomy" id="77098"/>
    <lineage>
        <taxon>Bacteria</taxon>
        <taxon>Pseudomonadati</taxon>
        <taxon>Pseudomonadota</taxon>
        <taxon>Gammaproteobacteria</taxon>
        <taxon>Oceanospirillales</taxon>
        <taxon>Halomonadaceae</taxon>
        <taxon>Bisbaumannia</taxon>
    </lineage>
</organism>
<feature type="transmembrane region" description="Helical" evidence="3">
    <location>
        <begin position="265"/>
        <end position="286"/>
    </location>
</feature>
<dbReference type="InterPro" id="IPR043128">
    <property type="entry name" value="Rev_trsase/Diguanyl_cyclase"/>
</dbReference>
<dbReference type="CDD" id="cd01949">
    <property type="entry name" value="GGDEF"/>
    <property type="match status" value="1"/>
</dbReference>
<dbReference type="Pfam" id="PF00990">
    <property type="entry name" value="GGDEF"/>
    <property type="match status" value="1"/>
</dbReference>
<dbReference type="SUPFAM" id="SSF55073">
    <property type="entry name" value="Nucleotide cyclase"/>
    <property type="match status" value="1"/>
</dbReference>
<protein>
    <recommendedName>
        <fullName evidence="2">diguanylate cyclase</fullName>
        <ecNumber evidence="2">2.7.7.65</ecNumber>
    </recommendedName>
</protein>
<feature type="transmembrane region" description="Helical" evidence="3">
    <location>
        <begin position="98"/>
        <end position="121"/>
    </location>
</feature>
<feature type="transmembrane region" description="Helical" evidence="3">
    <location>
        <begin position="70"/>
        <end position="92"/>
    </location>
</feature>
<dbReference type="NCBIfam" id="TIGR00254">
    <property type="entry name" value="GGDEF"/>
    <property type="match status" value="1"/>
</dbReference>
<name>A0ABD4L4I2_9GAMM</name>
<dbReference type="SMART" id="SM00267">
    <property type="entry name" value="GGDEF"/>
    <property type="match status" value="1"/>
</dbReference>
<evidence type="ECO:0000313" key="5">
    <source>
        <dbReference type="EMBL" id="MBH8581672.1"/>
    </source>
</evidence>
<evidence type="ECO:0000256" key="2">
    <source>
        <dbReference type="ARBA" id="ARBA00012528"/>
    </source>
</evidence>
<keyword evidence="3" id="KW-0472">Membrane</keyword>
<comment type="caution">
    <text evidence="5">The sequence shown here is derived from an EMBL/GenBank/DDBJ whole genome shotgun (WGS) entry which is preliminary data.</text>
</comment>
<proteinExistence type="predicted"/>
<feature type="domain" description="GGDEF" evidence="4">
    <location>
        <begin position="332"/>
        <end position="454"/>
    </location>
</feature>
<dbReference type="GO" id="GO:0052621">
    <property type="term" value="F:diguanylate cyclase activity"/>
    <property type="evidence" value="ECO:0007669"/>
    <property type="project" value="UniProtKB-EC"/>
</dbReference>
<dbReference type="EC" id="2.7.7.65" evidence="2"/>
<evidence type="ECO:0000256" key="1">
    <source>
        <dbReference type="ARBA" id="ARBA00001946"/>
    </source>
</evidence>
<dbReference type="InterPro" id="IPR029787">
    <property type="entry name" value="Nucleotide_cyclase"/>
</dbReference>
<dbReference type="PANTHER" id="PTHR45138:SF24">
    <property type="entry name" value="DIGUANYLATE CYCLASE DGCC-RELATED"/>
    <property type="match status" value="1"/>
</dbReference>
<dbReference type="Gene3D" id="3.30.70.270">
    <property type="match status" value="1"/>
</dbReference>